<dbReference type="RefSeq" id="WP_380186992.1">
    <property type="nucleotide sequence ID" value="NZ_JBHTBQ010000010.1"/>
</dbReference>
<dbReference type="InterPro" id="IPR051932">
    <property type="entry name" value="Bact_StressResp_Reg"/>
</dbReference>
<dbReference type="Pfam" id="PF01740">
    <property type="entry name" value="STAS"/>
    <property type="match status" value="1"/>
</dbReference>
<evidence type="ECO:0000259" key="1">
    <source>
        <dbReference type="PROSITE" id="PS50801"/>
    </source>
</evidence>
<dbReference type="InterPro" id="IPR002645">
    <property type="entry name" value="STAS_dom"/>
</dbReference>
<evidence type="ECO:0000313" key="3">
    <source>
        <dbReference type="Proteomes" id="UP001596473"/>
    </source>
</evidence>
<comment type="caution">
    <text evidence="2">The sequence shown here is derived from an EMBL/GenBank/DDBJ whole genome shotgun (WGS) entry which is preliminary data.</text>
</comment>
<dbReference type="PROSITE" id="PS50801">
    <property type="entry name" value="STAS"/>
    <property type="match status" value="1"/>
</dbReference>
<sequence length="122" mass="12943">MADRESGGGVAISMVEDALLVCVQAELRPSTLTELQNRLLEQVTKVAAKGVMLDLSEVDALDVDGFAALIDLSKMLKMMGAKTVFIGFRPGVIAGLAALDSNLSALRGCQTIRQALDLLHET</sequence>
<dbReference type="CDD" id="cd07041">
    <property type="entry name" value="STAS_RsbR_RsbS_like"/>
    <property type="match status" value="1"/>
</dbReference>
<feature type="domain" description="STAS" evidence="1">
    <location>
        <begin position="8"/>
        <end position="119"/>
    </location>
</feature>
<dbReference type="EMBL" id="JBHTBQ010000010">
    <property type="protein sequence ID" value="MFC7419487.1"/>
    <property type="molecule type" value="Genomic_DNA"/>
</dbReference>
<dbReference type="PANTHER" id="PTHR33745">
    <property type="entry name" value="RSBT ANTAGONIST PROTEIN RSBS-RELATED"/>
    <property type="match status" value="1"/>
</dbReference>
<dbReference type="PANTHER" id="PTHR33745:SF1">
    <property type="entry name" value="RSBT ANTAGONIST PROTEIN RSBS"/>
    <property type="match status" value="1"/>
</dbReference>
<reference evidence="3" key="1">
    <citation type="journal article" date="2019" name="Int. J. Syst. Evol. Microbiol.">
        <title>The Global Catalogue of Microorganisms (GCM) 10K type strain sequencing project: providing services to taxonomists for standard genome sequencing and annotation.</title>
        <authorList>
            <consortium name="The Broad Institute Genomics Platform"/>
            <consortium name="The Broad Institute Genome Sequencing Center for Infectious Disease"/>
            <person name="Wu L."/>
            <person name="Ma J."/>
        </authorList>
    </citation>
    <scope>NUCLEOTIDE SEQUENCE [LARGE SCALE GENOMIC DNA]</scope>
    <source>
        <strain evidence="3">CCUG 62945</strain>
    </source>
</reference>
<accession>A0ABW2QUU4</accession>
<dbReference type="Gene3D" id="3.30.750.24">
    <property type="entry name" value="STAS domain"/>
    <property type="match status" value="1"/>
</dbReference>
<proteinExistence type="predicted"/>
<dbReference type="Proteomes" id="UP001596473">
    <property type="component" value="Unassembled WGS sequence"/>
</dbReference>
<keyword evidence="3" id="KW-1185">Reference proteome</keyword>
<evidence type="ECO:0000313" key="2">
    <source>
        <dbReference type="EMBL" id="MFC7419487.1"/>
    </source>
</evidence>
<dbReference type="InterPro" id="IPR036513">
    <property type="entry name" value="STAS_dom_sf"/>
</dbReference>
<protein>
    <submittedName>
        <fullName evidence="2">STAS domain-containing protein</fullName>
    </submittedName>
</protein>
<organism evidence="2 3">
    <name type="scientific">Iodobacter arcticus</name>
    <dbReference type="NCBI Taxonomy" id="590593"/>
    <lineage>
        <taxon>Bacteria</taxon>
        <taxon>Pseudomonadati</taxon>
        <taxon>Pseudomonadota</taxon>
        <taxon>Betaproteobacteria</taxon>
        <taxon>Neisseriales</taxon>
        <taxon>Chitinibacteraceae</taxon>
        <taxon>Iodobacter</taxon>
    </lineage>
</organism>
<dbReference type="SUPFAM" id="SSF52091">
    <property type="entry name" value="SpoIIaa-like"/>
    <property type="match status" value="1"/>
</dbReference>
<gene>
    <name evidence="2" type="ORF">ACFQNF_06300</name>
</gene>
<name>A0ABW2QUU4_9NEIS</name>